<comment type="caution">
    <text evidence="8">The sequence shown here is derived from an EMBL/GenBank/DDBJ whole genome shotgun (WGS) entry which is preliminary data.</text>
</comment>
<keyword evidence="3" id="KW-0645">Protease</keyword>
<dbReference type="Proteomes" id="UP001642464">
    <property type="component" value="Unassembled WGS sequence"/>
</dbReference>
<keyword evidence="6" id="KW-0472">Membrane</keyword>
<dbReference type="Pfam" id="PF00883">
    <property type="entry name" value="Peptidase_M17"/>
    <property type="match status" value="2"/>
</dbReference>
<dbReference type="InterPro" id="IPR043472">
    <property type="entry name" value="Macro_dom-like"/>
</dbReference>
<dbReference type="EMBL" id="CAXAMM010024681">
    <property type="protein sequence ID" value="CAK9055799.1"/>
    <property type="molecule type" value="Genomic_DNA"/>
</dbReference>
<dbReference type="Gene3D" id="3.40.220.10">
    <property type="entry name" value="Leucine Aminopeptidase, subunit E, domain 1"/>
    <property type="match status" value="1"/>
</dbReference>
<evidence type="ECO:0000256" key="1">
    <source>
        <dbReference type="ARBA" id="ARBA00009528"/>
    </source>
</evidence>
<keyword evidence="2 8" id="KW-0031">Aminopeptidase</keyword>
<name>A0ABP0MWP3_9DINO</name>
<dbReference type="PANTHER" id="PTHR11963:SF23">
    <property type="entry name" value="CYTOSOL AMINOPEPTIDASE"/>
    <property type="match status" value="1"/>
</dbReference>
<evidence type="ECO:0000256" key="5">
    <source>
        <dbReference type="SAM" id="MobiDB-lite"/>
    </source>
</evidence>
<feature type="transmembrane region" description="Helical" evidence="6">
    <location>
        <begin position="717"/>
        <end position="734"/>
    </location>
</feature>
<dbReference type="SUPFAM" id="SSF53187">
    <property type="entry name" value="Zn-dependent exopeptidases"/>
    <property type="match status" value="2"/>
</dbReference>
<dbReference type="InterPro" id="IPR011356">
    <property type="entry name" value="Leucine_aapep/pepB"/>
</dbReference>
<evidence type="ECO:0000313" key="9">
    <source>
        <dbReference type="Proteomes" id="UP001642464"/>
    </source>
</evidence>
<gene>
    <name evidence="8" type="ORF">SCF082_LOCUS30131</name>
</gene>
<protein>
    <submittedName>
        <fullName evidence="8">Probable cytosol aminopeptidase (Leucine aminopeptidase) (LAP) (Leucyl aminopeptidase)</fullName>
    </submittedName>
</protein>
<comment type="similarity">
    <text evidence="1">Belongs to the peptidase M17 family.</text>
</comment>
<evidence type="ECO:0000256" key="4">
    <source>
        <dbReference type="ARBA" id="ARBA00022801"/>
    </source>
</evidence>
<feature type="transmembrane region" description="Helical" evidence="6">
    <location>
        <begin position="533"/>
        <end position="551"/>
    </location>
</feature>
<evidence type="ECO:0000256" key="6">
    <source>
        <dbReference type="SAM" id="Phobius"/>
    </source>
</evidence>
<accession>A0ABP0MWP3</accession>
<dbReference type="PRINTS" id="PR00481">
    <property type="entry name" value="LAMNOPPTDASE"/>
</dbReference>
<feature type="region of interest" description="Disordered" evidence="5">
    <location>
        <begin position="480"/>
        <end position="505"/>
    </location>
</feature>
<evidence type="ECO:0000259" key="7">
    <source>
        <dbReference type="PROSITE" id="PS00631"/>
    </source>
</evidence>
<organism evidence="8 9">
    <name type="scientific">Durusdinium trenchii</name>
    <dbReference type="NCBI Taxonomy" id="1381693"/>
    <lineage>
        <taxon>Eukaryota</taxon>
        <taxon>Sar</taxon>
        <taxon>Alveolata</taxon>
        <taxon>Dinophyceae</taxon>
        <taxon>Suessiales</taxon>
        <taxon>Symbiodiniaceae</taxon>
        <taxon>Durusdinium</taxon>
    </lineage>
</organism>
<evidence type="ECO:0000256" key="2">
    <source>
        <dbReference type="ARBA" id="ARBA00022438"/>
    </source>
</evidence>
<evidence type="ECO:0000256" key="3">
    <source>
        <dbReference type="ARBA" id="ARBA00022670"/>
    </source>
</evidence>
<reference evidence="8 9" key="1">
    <citation type="submission" date="2024-02" db="EMBL/GenBank/DDBJ databases">
        <authorList>
            <person name="Chen Y."/>
            <person name="Shah S."/>
            <person name="Dougan E. K."/>
            <person name="Thang M."/>
            <person name="Chan C."/>
        </authorList>
    </citation>
    <scope>NUCLEOTIDE SEQUENCE [LARGE SCALE GENOMIC DNA]</scope>
</reference>
<keyword evidence="9" id="KW-1185">Reference proteome</keyword>
<feature type="transmembrane region" description="Helical" evidence="6">
    <location>
        <begin position="781"/>
        <end position="803"/>
    </location>
</feature>
<sequence length="1172" mass="125938">MASLRLIGTGHLASAVRAQWALRGAQEAAPQAKPIQTQRRIASLTVVAVSASAVSRRRSSRRQDLVTLRAVATEAPPDTIRFRETVGPAISVSETSAEEWTGDTLVLLLPGEGDDNIPILSTVAKSIDEALGGAIGSYIKEESFEAKAGAAAMFPVFGKAVKRVVLVGLGDKEPSREAGAAIGGAIKRLKGGSVGVAHAEGVEAQALVEGLLLGLHADKRFQGTKTPEKDKAPKGPEKVEMLGYSSAEDIEKAGAIAAGVVFARELVNAPANIVDPLNLTAAAADMAQRLGLSSKILDEKECEAMGMGSFLAVSRASNLGARLIHLTYSPGGEVKRKLGIVGKGLTFDSGGYNLKGAGSMIELMKFDMGGSASTLGAAAAIAQLKPKDVEVHFVIATCENMVSGNSGALRPGDIITAMDGTTIEAIWAYLGAEAKTKTKEEIDETRKVRNAETNAQLCHEASLAHSLVQAATSFGSYANVTEERPGHRGSRNKKNNNNNNNQAEDDLRKMDASLLRDELDQVKYNHFRRFDQVFFVVEVQIVVAIISAALSRGVRWYLSPKRDGGKWTAEWTPRRSNADAEDRSRTLTIPLDVDIYGAAVSSCIRDMQVLALGSHQNADESIRAFRIVASLLMLWTCIFVQGFVSYMAASQLSSDVILKFRRLYDSYELMVYRGDSLQLTPNGFHRGQPAGYRPAGFAYLSEDKMHEICQMPLANDLFLLVVLLIWTLSCVVDLRRAICMLMDFTITLPTNPLKDSTIVAEAVDGEDGDVTIVGIPVGMRIFLTLAVFLPRLILDAVILYLGCRWLVATSDMGDLILNAVALEFVLVLNSLVCQALVPVHGVNGLERTKVLSTSSRHDSAMMALGVNNTDAEGRLTLADALLYCQQQGVTEVIDIATLTGACMVALGKDITGMWSNSDELAASLDAASKSTDEKLWRMPLEDGYFEGLKSDFADMKNTGPRFGGAITAALFLQKFIQKEVNWAHLDIAGPAWAEKAKARTDVGHAHVLAEAIAASRLTQSAQLMAAISWHAHVLAEDTAAPRLSGRRGPTSAYERRTDILHPSPSHSISAYRRRADILPLSGYQRIGQESRQDSVVAEVTGSISLSLLGATQEQVIPASQLVSQTSAINADASASLSTLRQEMLVQGVDGGYAEICSTLLDGFRNARHIQHS</sequence>
<keyword evidence="6" id="KW-0812">Transmembrane</keyword>
<dbReference type="GO" id="GO:0004177">
    <property type="term" value="F:aminopeptidase activity"/>
    <property type="evidence" value="ECO:0007669"/>
    <property type="project" value="UniProtKB-KW"/>
</dbReference>
<dbReference type="PANTHER" id="PTHR11963">
    <property type="entry name" value="LEUCINE AMINOPEPTIDASE-RELATED"/>
    <property type="match status" value="1"/>
</dbReference>
<feature type="domain" description="Cytosol aminopeptidase" evidence="7">
    <location>
        <begin position="868"/>
        <end position="875"/>
    </location>
</feature>
<keyword evidence="6" id="KW-1133">Transmembrane helix</keyword>
<dbReference type="InterPro" id="IPR008283">
    <property type="entry name" value="Peptidase_M17_N"/>
</dbReference>
<dbReference type="PROSITE" id="PS00631">
    <property type="entry name" value="CYTOSOL_AP"/>
    <property type="match status" value="1"/>
</dbReference>
<dbReference type="InterPro" id="IPR000819">
    <property type="entry name" value="Peptidase_M17_C"/>
</dbReference>
<dbReference type="Pfam" id="PF02789">
    <property type="entry name" value="Peptidase_M17_N"/>
    <property type="match status" value="1"/>
</dbReference>
<keyword evidence="4" id="KW-0378">Hydrolase</keyword>
<dbReference type="Gene3D" id="3.40.630.10">
    <property type="entry name" value="Zn peptidases"/>
    <property type="match status" value="2"/>
</dbReference>
<proteinExistence type="inferred from homology"/>
<feature type="transmembrane region" description="Helical" evidence="6">
    <location>
        <begin position="627"/>
        <end position="649"/>
    </location>
</feature>
<dbReference type="SUPFAM" id="SSF52949">
    <property type="entry name" value="Macro domain-like"/>
    <property type="match status" value="1"/>
</dbReference>
<evidence type="ECO:0000313" key="8">
    <source>
        <dbReference type="EMBL" id="CAK9055799.1"/>
    </source>
</evidence>